<dbReference type="InterPro" id="IPR006094">
    <property type="entry name" value="Oxid_FAD_bind_N"/>
</dbReference>
<dbReference type="GO" id="GO:0051301">
    <property type="term" value="P:cell division"/>
    <property type="evidence" value="ECO:0007669"/>
    <property type="project" value="UniProtKB-KW"/>
</dbReference>
<proteinExistence type="inferred from homology"/>
<keyword evidence="7 16" id="KW-0285">Flavoprotein</keyword>
<keyword evidence="19" id="KW-1185">Reference proteome</keyword>
<comment type="subcellular location">
    <subcellularLocation>
        <location evidence="3 16">Cytoplasm</location>
    </subcellularLocation>
</comment>
<dbReference type="Gene3D" id="3.90.78.10">
    <property type="entry name" value="UDP-N-acetylenolpyruvoylglucosamine reductase, C-terminal domain"/>
    <property type="match status" value="1"/>
</dbReference>
<dbReference type="GO" id="GO:0009252">
    <property type="term" value="P:peptidoglycan biosynthetic process"/>
    <property type="evidence" value="ECO:0007669"/>
    <property type="project" value="UniProtKB-UniRule"/>
</dbReference>
<evidence type="ECO:0000256" key="15">
    <source>
        <dbReference type="ARBA" id="ARBA00048914"/>
    </source>
</evidence>
<comment type="caution">
    <text evidence="18">The sequence shown here is derived from an EMBL/GenBank/DDBJ whole genome shotgun (WGS) entry which is preliminary data.</text>
</comment>
<feature type="active site" description="Proton donor" evidence="16">
    <location>
        <position position="230"/>
    </location>
</feature>
<dbReference type="InterPro" id="IPR036318">
    <property type="entry name" value="FAD-bd_PCMH-like_sf"/>
</dbReference>
<dbReference type="AlphaFoldDB" id="A0A9D5R8E1"/>
<sequence>MEMITEAIVRLISEVVGASMVYVNEPMSRHTTFRIGGPADLLVEPANVNQTEAVIKLLRQMKIPYMILGNGSNVLVGDKGIRCVVVKLGKEFGACDVIGTVVKAQAGIKLSRLAGFALGNCLTGLEFAAGIPGTLGGAVYMNAGAYGGEMKDVVRQVTYLDSMGHRGTMTAKECAFGYRDSFFARHPECVILECEIQLQNGDKEKIRARMDELAAKRVEKQPLNLPSAGSTFKRPEGAFAGKLIQDAGLMGLRVGGASVSKKHAGFVVNDQGASAEDVRKLIALVQEKVKEKFQIELQPEVKFIGEF</sequence>
<keyword evidence="5 16" id="KW-0963">Cytoplasm</keyword>
<keyword evidence="10 16" id="KW-0133">Cell shape</keyword>
<evidence type="ECO:0000313" key="18">
    <source>
        <dbReference type="EMBL" id="MBE5039354.1"/>
    </source>
</evidence>
<feature type="active site" evidence="16">
    <location>
        <position position="300"/>
    </location>
</feature>
<evidence type="ECO:0000256" key="16">
    <source>
        <dbReference type="HAMAP-Rule" id="MF_00037"/>
    </source>
</evidence>
<dbReference type="NCBIfam" id="NF010480">
    <property type="entry name" value="PRK13905.1"/>
    <property type="match status" value="1"/>
</dbReference>
<dbReference type="GO" id="GO:0008360">
    <property type="term" value="P:regulation of cell shape"/>
    <property type="evidence" value="ECO:0007669"/>
    <property type="project" value="UniProtKB-KW"/>
</dbReference>
<evidence type="ECO:0000256" key="10">
    <source>
        <dbReference type="ARBA" id="ARBA00022960"/>
    </source>
</evidence>
<dbReference type="InterPro" id="IPR016169">
    <property type="entry name" value="FAD-bd_PCMH_sub2"/>
</dbReference>
<evidence type="ECO:0000256" key="5">
    <source>
        <dbReference type="ARBA" id="ARBA00022490"/>
    </source>
</evidence>
<keyword evidence="12 16" id="KW-0560">Oxidoreductase</keyword>
<keyword evidence="11 16" id="KW-0573">Peptidoglycan synthesis</keyword>
<comment type="catalytic activity">
    <reaction evidence="15 16">
        <text>UDP-N-acetyl-alpha-D-muramate + NADP(+) = UDP-N-acetyl-3-O-(1-carboxyvinyl)-alpha-D-glucosamine + NADPH + H(+)</text>
        <dbReference type="Rhea" id="RHEA:12248"/>
        <dbReference type="ChEBI" id="CHEBI:15378"/>
        <dbReference type="ChEBI" id="CHEBI:57783"/>
        <dbReference type="ChEBI" id="CHEBI:58349"/>
        <dbReference type="ChEBI" id="CHEBI:68483"/>
        <dbReference type="ChEBI" id="CHEBI:70757"/>
        <dbReference type="EC" id="1.3.1.98"/>
    </reaction>
</comment>
<dbReference type="NCBIfam" id="TIGR00179">
    <property type="entry name" value="murB"/>
    <property type="match status" value="1"/>
</dbReference>
<accession>A0A9D5R8E1</accession>
<dbReference type="SUPFAM" id="SSF56176">
    <property type="entry name" value="FAD-binding/transporter-associated domain-like"/>
    <property type="match status" value="1"/>
</dbReference>
<evidence type="ECO:0000256" key="3">
    <source>
        <dbReference type="ARBA" id="ARBA00004496"/>
    </source>
</evidence>
<dbReference type="PROSITE" id="PS51387">
    <property type="entry name" value="FAD_PCMH"/>
    <property type="match status" value="1"/>
</dbReference>
<name>A0A9D5R8E1_9FIRM</name>
<organism evidence="18 19">
    <name type="scientific">Ructibacterium gallinarum</name>
    <dbReference type="NCBI Taxonomy" id="2779355"/>
    <lineage>
        <taxon>Bacteria</taxon>
        <taxon>Bacillati</taxon>
        <taxon>Bacillota</taxon>
        <taxon>Clostridia</taxon>
        <taxon>Eubacteriales</taxon>
        <taxon>Oscillospiraceae</taxon>
        <taxon>Ructibacterium</taxon>
    </lineage>
</organism>
<dbReference type="Pfam" id="PF01565">
    <property type="entry name" value="FAD_binding_4"/>
    <property type="match status" value="1"/>
</dbReference>
<comment type="pathway">
    <text evidence="4 16">Cell wall biogenesis; peptidoglycan biosynthesis.</text>
</comment>
<evidence type="ECO:0000256" key="7">
    <source>
        <dbReference type="ARBA" id="ARBA00022630"/>
    </source>
</evidence>
<evidence type="ECO:0000256" key="13">
    <source>
        <dbReference type="ARBA" id="ARBA00023306"/>
    </source>
</evidence>
<dbReference type="GO" id="GO:0008762">
    <property type="term" value="F:UDP-N-acetylmuramate dehydrogenase activity"/>
    <property type="evidence" value="ECO:0007669"/>
    <property type="project" value="UniProtKB-UniRule"/>
</dbReference>
<gene>
    <name evidence="16 18" type="primary">murB</name>
    <name evidence="18" type="ORF">INF28_02580</name>
</gene>
<evidence type="ECO:0000256" key="4">
    <source>
        <dbReference type="ARBA" id="ARBA00004752"/>
    </source>
</evidence>
<dbReference type="Pfam" id="PF02873">
    <property type="entry name" value="MurB_C"/>
    <property type="match status" value="1"/>
</dbReference>
<dbReference type="PANTHER" id="PTHR21071:SF4">
    <property type="entry name" value="UDP-N-ACETYLENOLPYRUVOYLGLUCOSAMINE REDUCTASE"/>
    <property type="match status" value="1"/>
</dbReference>
<dbReference type="GO" id="GO:0071555">
    <property type="term" value="P:cell wall organization"/>
    <property type="evidence" value="ECO:0007669"/>
    <property type="project" value="UniProtKB-KW"/>
</dbReference>
<dbReference type="GO" id="GO:0005829">
    <property type="term" value="C:cytosol"/>
    <property type="evidence" value="ECO:0007669"/>
    <property type="project" value="TreeGrafter"/>
</dbReference>
<feature type="domain" description="FAD-binding PCMH-type" evidence="17">
    <location>
        <begin position="35"/>
        <end position="201"/>
    </location>
</feature>
<keyword evidence="14 16" id="KW-0961">Cell wall biogenesis/degradation</keyword>
<dbReference type="HAMAP" id="MF_00037">
    <property type="entry name" value="MurB"/>
    <property type="match status" value="1"/>
</dbReference>
<comment type="cofactor">
    <cofactor evidence="1 16">
        <name>FAD</name>
        <dbReference type="ChEBI" id="CHEBI:57692"/>
    </cofactor>
</comment>
<evidence type="ECO:0000256" key="9">
    <source>
        <dbReference type="ARBA" id="ARBA00022857"/>
    </source>
</evidence>
<keyword evidence="8 16" id="KW-0274">FAD</keyword>
<evidence type="ECO:0000256" key="8">
    <source>
        <dbReference type="ARBA" id="ARBA00022827"/>
    </source>
</evidence>
<evidence type="ECO:0000256" key="2">
    <source>
        <dbReference type="ARBA" id="ARBA00003921"/>
    </source>
</evidence>
<dbReference type="Gene3D" id="3.30.465.10">
    <property type="match status" value="1"/>
</dbReference>
<dbReference type="SUPFAM" id="SSF56194">
    <property type="entry name" value="Uridine diphospho-N-Acetylenolpyruvylglucosamine reductase, MurB, C-terminal domain"/>
    <property type="match status" value="1"/>
</dbReference>
<keyword evidence="6 16" id="KW-0132">Cell division</keyword>
<evidence type="ECO:0000256" key="11">
    <source>
        <dbReference type="ARBA" id="ARBA00022984"/>
    </source>
</evidence>
<dbReference type="PANTHER" id="PTHR21071">
    <property type="entry name" value="UDP-N-ACETYLENOLPYRUVOYLGLUCOSAMINE REDUCTASE"/>
    <property type="match status" value="1"/>
</dbReference>
<evidence type="ECO:0000256" key="14">
    <source>
        <dbReference type="ARBA" id="ARBA00023316"/>
    </source>
</evidence>
<keyword evidence="13 16" id="KW-0131">Cell cycle</keyword>
<feature type="active site" evidence="16">
    <location>
        <position position="179"/>
    </location>
</feature>
<keyword evidence="9 16" id="KW-0521">NADP</keyword>
<dbReference type="Proteomes" id="UP000806542">
    <property type="component" value="Unassembled WGS sequence"/>
</dbReference>
<dbReference type="InterPro" id="IPR016166">
    <property type="entry name" value="FAD-bd_PCMH"/>
</dbReference>
<protein>
    <recommendedName>
        <fullName evidence="16">UDP-N-acetylenolpyruvoylglucosamine reductase</fullName>
        <ecNumber evidence="16">1.3.1.98</ecNumber>
    </recommendedName>
    <alternativeName>
        <fullName evidence="16">UDP-N-acetylmuramate dehydrogenase</fullName>
    </alternativeName>
</protein>
<evidence type="ECO:0000256" key="6">
    <source>
        <dbReference type="ARBA" id="ARBA00022618"/>
    </source>
</evidence>
<evidence type="ECO:0000256" key="1">
    <source>
        <dbReference type="ARBA" id="ARBA00001974"/>
    </source>
</evidence>
<dbReference type="EMBL" id="JADCKB010000003">
    <property type="protein sequence ID" value="MBE5039354.1"/>
    <property type="molecule type" value="Genomic_DNA"/>
</dbReference>
<dbReference type="GO" id="GO:0071949">
    <property type="term" value="F:FAD binding"/>
    <property type="evidence" value="ECO:0007669"/>
    <property type="project" value="InterPro"/>
</dbReference>
<dbReference type="EC" id="1.3.1.98" evidence="16"/>
<dbReference type="InterPro" id="IPR003170">
    <property type="entry name" value="MurB"/>
</dbReference>
<comment type="similarity">
    <text evidence="16">Belongs to the MurB family.</text>
</comment>
<evidence type="ECO:0000256" key="12">
    <source>
        <dbReference type="ARBA" id="ARBA00023002"/>
    </source>
</evidence>
<dbReference type="InterPro" id="IPR011601">
    <property type="entry name" value="MurB_C"/>
</dbReference>
<comment type="function">
    <text evidence="2 16">Cell wall formation.</text>
</comment>
<dbReference type="InterPro" id="IPR036635">
    <property type="entry name" value="MurB_C_sf"/>
</dbReference>
<evidence type="ECO:0000313" key="19">
    <source>
        <dbReference type="Proteomes" id="UP000806542"/>
    </source>
</evidence>
<reference evidence="18" key="1">
    <citation type="submission" date="2020-10" db="EMBL/GenBank/DDBJ databases">
        <title>ChiBAC.</title>
        <authorList>
            <person name="Zenner C."/>
            <person name="Hitch T.C.A."/>
            <person name="Clavel T."/>
        </authorList>
    </citation>
    <scope>NUCLEOTIDE SEQUENCE</scope>
    <source>
        <strain evidence="18">DSM 107454</strain>
    </source>
</reference>
<evidence type="ECO:0000259" key="17">
    <source>
        <dbReference type="PROSITE" id="PS51387"/>
    </source>
</evidence>
<dbReference type="InterPro" id="IPR016167">
    <property type="entry name" value="FAD-bd_PCMH_sub1"/>
</dbReference>
<dbReference type="Gene3D" id="3.30.43.10">
    <property type="entry name" value="Uridine Diphospho-n-acetylenolpyruvylglucosamine Reductase, domain 2"/>
    <property type="match status" value="1"/>
</dbReference>